<keyword evidence="2" id="KW-0732">Signal</keyword>
<dbReference type="Gene3D" id="3.20.20.80">
    <property type="entry name" value="Glycosidases"/>
    <property type="match status" value="1"/>
</dbReference>
<proteinExistence type="predicted"/>
<dbReference type="InterPro" id="IPR013783">
    <property type="entry name" value="Ig-like_fold"/>
</dbReference>
<evidence type="ECO:0000256" key="1">
    <source>
        <dbReference type="SAM" id="MobiDB-lite"/>
    </source>
</evidence>
<dbReference type="EMBL" id="CP036434">
    <property type="protein sequence ID" value="QDV09014.1"/>
    <property type="molecule type" value="Genomic_DNA"/>
</dbReference>
<dbReference type="Gene3D" id="2.60.40.10">
    <property type="entry name" value="Immunoglobulins"/>
    <property type="match status" value="1"/>
</dbReference>
<accession>A0A518EY45</accession>
<name>A0A518EY45_9BACT</name>
<reference evidence="4 5" key="1">
    <citation type="submission" date="2019-02" db="EMBL/GenBank/DDBJ databases">
        <title>Deep-cultivation of Planctomycetes and their phenomic and genomic characterization uncovers novel biology.</title>
        <authorList>
            <person name="Wiegand S."/>
            <person name="Jogler M."/>
            <person name="Boedeker C."/>
            <person name="Pinto D."/>
            <person name="Vollmers J."/>
            <person name="Rivas-Marin E."/>
            <person name="Kohn T."/>
            <person name="Peeters S.H."/>
            <person name="Heuer A."/>
            <person name="Rast P."/>
            <person name="Oberbeckmann S."/>
            <person name="Bunk B."/>
            <person name="Jeske O."/>
            <person name="Meyerdierks A."/>
            <person name="Storesund J.E."/>
            <person name="Kallscheuer N."/>
            <person name="Luecker S."/>
            <person name="Lage O.M."/>
            <person name="Pohl T."/>
            <person name="Merkel B.J."/>
            <person name="Hornburger P."/>
            <person name="Mueller R.-W."/>
            <person name="Bruemmer F."/>
            <person name="Labrenz M."/>
            <person name="Spormann A.M."/>
            <person name="Op den Camp H."/>
            <person name="Overmann J."/>
            <person name="Amann R."/>
            <person name="Jetten M.S.M."/>
            <person name="Mascher T."/>
            <person name="Medema M.H."/>
            <person name="Devos D.P."/>
            <person name="Kaster A.-K."/>
            <person name="Ovreas L."/>
            <person name="Rohde M."/>
            <person name="Galperin M.Y."/>
            <person name="Jogler C."/>
        </authorList>
    </citation>
    <scope>NUCLEOTIDE SEQUENCE [LARGE SCALE GENOMIC DNA]</scope>
    <source>
        <strain evidence="4 5">Poly30</strain>
    </source>
</reference>
<gene>
    <name evidence="4" type="ORF">Poly30_45700</name>
</gene>
<evidence type="ECO:0000313" key="5">
    <source>
        <dbReference type="Proteomes" id="UP000320390"/>
    </source>
</evidence>
<dbReference type="Proteomes" id="UP000320390">
    <property type="component" value="Chromosome"/>
</dbReference>
<organism evidence="4 5">
    <name type="scientific">Saltatorellus ferox</name>
    <dbReference type="NCBI Taxonomy" id="2528018"/>
    <lineage>
        <taxon>Bacteria</taxon>
        <taxon>Pseudomonadati</taxon>
        <taxon>Planctomycetota</taxon>
        <taxon>Planctomycetia</taxon>
        <taxon>Planctomycetia incertae sedis</taxon>
        <taxon>Saltatorellus</taxon>
    </lineage>
</organism>
<feature type="domain" description="DUF5060" evidence="3">
    <location>
        <begin position="70"/>
        <end position="132"/>
    </location>
</feature>
<sequence length="736" mass="80039" precursor="true">MALFSNAFVRVALASLLTACLGGPSHACPAPAPSPGPMARGGGITPLYETITLDFEADRAYGSADTGASDAPNANPWTHRRLDVWFDHPLLSRPLRVPGYFAGNGVGFRVGKTWRVHFTPTLPGQWIWFASFEQGDLLNAAPPETSGNRIPMPVDSGMFEVGPVDPAAPGFQSMGAVTWERGSSYFRYSERGQGRFVQAGVGSPENFLGYAGFSGAQDGTSANGQICCCKQNCFDDCRQSTCANAGDGAPNFLHRYAPHVSDWNPGDPDWNANGQAEQGRGIIGALNYLGDVVGANCLYFMVMNLGGDGKDTHPFMTNGGGMDCPSSGSGFSPAHTLNYDVLRMDQWRTVFEHANRKGILLQVMLAEQEACNIRWFGEHDPNGGPRNHMSLYRRLFLKQMVAEFGHLLALRWNLCEENKSVASCSSGPASCGTPATLLTTQFTPQELDEMARWIRAWDVMEHPIGVHTEPNSLDLYGELLALPEDPSWLSATSLQIHGENGRGNEYEGVVQAAQDLFDQAGHRLPIFNDEQGSPSGGLSSDLTSSTSSADDRRRRVLYDVLLSGGQLSYYFGYYTVSNGGGDLRCEDFRTRDQALRQMSFARKVMEFVKIWTLSDMDEILVGPTAEARFDRPEVASSSQGERIVIYYPALKNQPNSPIQMGSLDLRGQSGFTYQLVWLDPKLGVEVGERSELQGGQILPMPIPDLNGDGVPGSSITADTDLLVLLLSRGPTPLTAD</sequence>
<feature type="compositionally biased region" description="Low complexity" evidence="1">
    <location>
        <begin position="532"/>
        <end position="547"/>
    </location>
</feature>
<feature type="region of interest" description="Disordered" evidence="1">
    <location>
        <begin position="528"/>
        <end position="547"/>
    </location>
</feature>
<evidence type="ECO:0000259" key="3">
    <source>
        <dbReference type="Pfam" id="PF16586"/>
    </source>
</evidence>
<feature type="signal peptide" evidence="2">
    <location>
        <begin position="1"/>
        <end position="27"/>
    </location>
</feature>
<dbReference type="Pfam" id="PF16586">
    <property type="entry name" value="DUF5060"/>
    <property type="match status" value="1"/>
</dbReference>
<dbReference type="AlphaFoldDB" id="A0A518EY45"/>
<evidence type="ECO:0000256" key="2">
    <source>
        <dbReference type="SAM" id="SignalP"/>
    </source>
</evidence>
<evidence type="ECO:0000313" key="4">
    <source>
        <dbReference type="EMBL" id="QDV09014.1"/>
    </source>
</evidence>
<protein>
    <recommendedName>
        <fullName evidence="3">DUF5060 domain-containing protein</fullName>
    </recommendedName>
</protein>
<feature type="chain" id="PRO_5022070705" description="DUF5060 domain-containing protein" evidence="2">
    <location>
        <begin position="28"/>
        <end position="736"/>
    </location>
</feature>
<dbReference type="InterPro" id="IPR032260">
    <property type="entry name" value="DUF5060"/>
</dbReference>
<keyword evidence="5" id="KW-1185">Reference proteome</keyword>